<evidence type="ECO:0000256" key="1">
    <source>
        <dbReference type="SAM" id="Phobius"/>
    </source>
</evidence>
<accession>A0A6A6WZN9</accession>
<keyword evidence="1" id="KW-0812">Transmembrane</keyword>
<dbReference type="Proteomes" id="UP000799757">
    <property type="component" value="Unassembled WGS sequence"/>
</dbReference>
<feature type="transmembrane region" description="Helical" evidence="1">
    <location>
        <begin position="6"/>
        <end position="25"/>
    </location>
</feature>
<proteinExistence type="predicted"/>
<dbReference type="EMBL" id="MU002139">
    <property type="protein sequence ID" value="KAF2789415.1"/>
    <property type="molecule type" value="Genomic_DNA"/>
</dbReference>
<protein>
    <submittedName>
        <fullName evidence="2">Uncharacterized protein</fullName>
    </submittedName>
</protein>
<keyword evidence="1" id="KW-0472">Membrane</keyword>
<evidence type="ECO:0000313" key="2">
    <source>
        <dbReference type="EMBL" id="KAF2789415.1"/>
    </source>
</evidence>
<organism evidence="2 3">
    <name type="scientific">Melanomma pulvis-pyrius CBS 109.77</name>
    <dbReference type="NCBI Taxonomy" id="1314802"/>
    <lineage>
        <taxon>Eukaryota</taxon>
        <taxon>Fungi</taxon>
        <taxon>Dikarya</taxon>
        <taxon>Ascomycota</taxon>
        <taxon>Pezizomycotina</taxon>
        <taxon>Dothideomycetes</taxon>
        <taxon>Pleosporomycetidae</taxon>
        <taxon>Pleosporales</taxon>
        <taxon>Melanommataceae</taxon>
        <taxon>Melanomma</taxon>
    </lineage>
</organism>
<keyword evidence="3" id="KW-1185">Reference proteome</keyword>
<evidence type="ECO:0000313" key="3">
    <source>
        <dbReference type="Proteomes" id="UP000799757"/>
    </source>
</evidence>
<dbReference type="AlphaFoldDB" id="A0A6A6WZN9"/>
<sequence>MYSDILPAFATWALSLSLLYIPYPLHILHIAIGKVFHGSLAPGRLNEETKSSQVVYFVRISSLPLRPLRTFTSQTPEQPGSE</sequence>
<name>A0A6A6WZN9_9PLEO</name>
<keyword evidence="1" id="KW-1133">Transmembrane helix</keyword>
<reference evidence="2" key="1">
    <citation type="journal article" date="2020" name="Stud. Mycol.">
        <title>101 Dothideomycetes genomes: a test case for predicting lifestyles and emergence of pathogens.</title>
        <authorList>
            <person name="Haridas S."/>
            <person name="Albert R."/>
            <person name="Binder M."/>
            <person name="Bloem J."/>
            <person name="Labutti K."/>
            <person name="Salamov A."/>
            <person name="Andreopoulos B."/>
            <person name="Baker S."/>
            <person name="Barry K."/>
            <person name="Bills G."/>
            <person name="Bluhm B."/>
            <person name="Cannon C."/>
            <person name="Castanera R."/>
            <person name="Culley D."/>
            <person name="Daum C."/>
            <person name="Ezra D."/>
            <person name="Gonzalez J."/>
            <person name="Henrissat B."/>
            <person name="Kuo A."/>
            <person name="Liang C."/>
            <person name="Lipzen A."/>
            <person name="Lutzoni F."/>
            <person name="Magnuson J."/>
            <person name="Mondo S."/>
            <person name="Nolan M."/>
            <person name="Ohm R."/>
            <person name="Pangilinan J."/>
            <person name="Park H.-J."/>
            <person name="Ramirez L."/>
            <person name="Alfaro M."/>
            <person name="Sun H."/>
            <person name="Tritt A."/>
            <person name="Yoshinaga Y."/>
            <person name="Zwiers L.-H."/>
            <person name="Turgeon B."/>
            <person name="Goodwin S."/>
            <person name="Spatafora J."/>
            <person name="Crous P."/>
            <person name="Grigoriev I."/>
        </authorList>
    </citation>
    <scope>NUCLEOTIDE SEQUENCE</scope>
    <source>
        <strain evidence="2">CBS 109.77</strain>
    </source>
</reference>
<gene>
    <name evidence="2" type="ORF">K505DRAFT_94975</name>
</gene>